<proteinExistence type="predicted"/>
<evidence type="ECO:0000259" key="3">
    <source>
        <dbReference type="PROSITE" id="PS50076"/>
    </source>
</evidence>
<keyword evidence="2" id="KW-0812">Transmembrane</keyword>
<feature type="region of interest" description="Disordered" evidence="1">
    <location>
        <begin position="111"/>
        <end position="174"/>
    </location>
</feature>
<dbReference type="InterPro" id="IPR052763">
    <property type="entry name" value="DnaJ_C4"/>
</dbReference>
<evidence type="ECO:0000256" key="2">
    <source>
        <dbReference type="SAM" id="Phobius"/>
    </source>
</evidence>
<keyword evidence="5" id="KW-1185">Reference proteome</keyword>
<name>A0AAD6VKV4_9AGAR</name>
<dbReference type="SMART" id="SM00271">
    <property type="entry name" value="DnaJ"/>
    <property type="match status" value="1"/>
</dbReference>
<accession>A0AAD6VKV4</accession>
<dbReference type="InterPro" id="IPR036869">
    <property type="entry name" value="J_dom_sf"/>
</dbReference>
<sequence>MQTVFSRMHRRALSSTRCRRGTHYDTLGVKRDASLAQIKTAFFALSKEHHPDVPDHKEKPQFHQISEAYNVLRDPVSRRAYDNTLPVAQGPAPSTLHSRHMADTAARLRRTAAAPAQPSGAPATARWRATGFGRGTDPPFPRRPPAPRHAPLPGAHERHHRHPGQRYTPPDPAAQAAAWAARKEALREQKTRGQRYMAGIVLGCGMLFAAGWITAEMGTKLATIAPKEQQAVRVQPIEKCKLEEYFGPHSAGLS</sequence>
<evidence type="ECO:0000313" key="5">
    <source>
        <dbReference type="Proteomes" id="UP001219525"/>
    </source>
</evidence>
<dbReference type="SUPFAM" id="SSF46565">
    <property type="entry name" value="Chaperone J-domain"/>
    <property type="match status" value="1"/>
</dbReference>
<protein>
    <recommendedName>
        <fullName evidence="3">J domain-containing protein</fullName>
    </recommendedName>
</protein>
<dbReference type="PANTHER" id="PTHR44825:SF1">
    <property type="entry name" value="DNAJ HOMOLOG SUBFAMILY C MEMBER 4"/>
    <property type="match status" value="1"/>
</dbReference>
<dbReference type="InterPro" id="IPR001623">
    <property type="entry name" value="DnaJ_domain"/>
</dbReference>
<dbReference type="CDD" id="cd06257">
    <property type="entry name" value="DnaJ"/>
    <property type="match status" value="1"/>
</dbReference>
<dbReference type="PRINTS" id="PR00625">
    <property type="entry name" value="JDOMAIN"/>
</dbReference>
<dbReference type="PANTHER" id="PTHR44825">
    <property type="match status" value="1"/>
</dbReference>
<feature type="domain" description="J" evidence="3">
    <location>
        <begin position="22"/>
        <end position="85"/>
    </location>
</feature>
<feature type="transmembrane region" description="Helical" evidence="2">
    <location>
        <begin position="196"/>
        <end position="215"/>
    </location>
</feature>
<reference evidence="4" key="1">
    <citation type="submission" date="2023-03" db="EMBL/GenBank/DDBJ databases">
        <title>Massive genome expansion in bonnet fungi (Mycena s.s.) driven by repeated elements and novel gene families across ecological guilds.</title>
        <authorList>
            <consortium name="Lawrence Berkeley National Laboratory"/>
            <person name="Harder C.B."/>
            <person name="Miyauchi S."/>
            <person name="Viragh M."/>
            <person name="Kuo A."/>
            <person name="Thoen E."/>
            <person name="Andreopoulos B."/>
            <person name="Lu D."/>
            <person name="Skrede I."/>
            <person name="Drula E."/>
            <person name="Henrissat B."/>
            <person name="Morin E."/>
            <person name="Kohler A."/>
            <person name="Barry K."/>
            <person name="LaButti K."/>
            <person name="Morin E."/>
            <person name="Salamov A."/>
            <person name="Lipzen A."/>
            <person name="Mereny Z."/>
            <person name="Hegedus B."/>
            <person name="Baldrian P."/>
            <person name="Stursova M."/>
            <person name="Weitz H."/>
            <person name="Taylor A."/>
            <person name="Grigoriev I.V."/>
            <person name="Nagy L.G."/>
            <person name="Martin F."/>
            <person name="Kauserud H."/>
        </authorList>
    </citation>
    <scope>NUCLEOTIDE SEQUENCE</scope>
    <source>
        <strain evidence="4">9144</strain>
    </source>
</reference>
<evidence type="ECO:0000313" key="4">
    <source>
        <dbReference type="EMBL" id="KAJ7215056.1"/>
    </source>
</evidence>
<keyword evidence="2" id="KW-1133">Transmembrane helix</keyword>
<dbReference type="Pfam" id="PF00226">
    <property type="entry name" value="DnaJ"/>
    <property type="match status" value="1"/>
</dbReference>
<dbReference type="PROSITE" id="PS50076">
    <property type="entry name" value="DNAJ_2"/>
    <property type="match status" value="1"/>
</dbReference>
<evidence type="ECO:0000256" key="1">
    <source>
        <dbReference type="SAM" id="MobiDB-lite"/>
    </source>
</evidence>
<dbReference type="InterPro" id="IPR018253">
    <property type="entry name" value="DnaJ_domain_CS"/>
</dbReference>
<dbReference type="EMBL" id="JARJCW010000018">
    <property type="protein sequence ID" value="KAJ7215056.1"/>
    <property type="molecule type" value="Genomic_DNA"/>
</dbReference>
<dbReference type="Proteomes" id="UP001219525">
    <property type="component" value="Unassembled WGS sequence"/>
</dbReference>
<gene>
    <name evidence="4" type="ORF">GGX14DRAFT_542144</name>
</gene>
<organism evidence="4 5">
    <name type="scientific">Mycena pura</name>
    <dbReference type="NCBI Taxonomy" id="153505"/>
    <lineage>
        <taxon>Eukaryota</taxon>
        <taxon>Fungi</taxon>
        <taxon>Dikarya</taxon>
        <taxon>Basidiomycota</taxon>
        <taxon>Agaricomycotina</taxon>
        <taxon>Agaricomycetes</taxon>
        <taxon>Agaricomycetidae</taxon>
        <taxon>Agaricales</taxon>
        <taxon>Marasmiineae</taxon>
        <taxon>Mycenaceae</taxon>
        <taxon>Mycena</taxon>
    </lineage>
</organism>
<feature type="compositionally biased region" description="Pro residues" evidence="1">
    <location>
        <begin position="138"/>
        <end position="150"/>
    </location>
</feature>
<comment type="caution">
    <text evidence="4">The sequence shown here is derived from an EMBL/GenBank/DDBJ whole genome shotgun (WGS) entry which is preliminary data.</text>
</comment>
<dbReference type="Gene3D" id="1.10.287.110">
    <property type="entry name" value="DnaJ domain"/>
    <property type="match status" value="1"/>
</dbReference>
<dbReference type="PROSITE" id="PS00636">
    <property type="entry name" value="DNAJ_1"/>
    <property type="match status" value="1"/>
</dbReference>
<dbReference type="AlphaFoldDB" id="A0AAD6VKV4"/>
<feature type="compositionally biased region" description="Low complexity" evidence="1">
    <location>
        <begin position="111"/>
        <end position="125"/>
    </location>
</feature>
<keyword evidence="2" id="KW-0472">Membrane</keyword>